<keyword evidence="2" id="KW-0472">Membrane</keyword>
<dbReference type="Proteomes" id="UP000289437">
    <property type="component" value="Unassembled WGS sequence"/>
</dbReference>
<evidence type="ECO:0000313" key="5">
    <source>
        <dbReference type="Proteomes" id="UP000289437"/>
    </source>
</evidence>
<feature type="region of interest" description="Disordered" evidence="1">
    <location>
        <begin position="55"/>
        <end position="79"/>
    </location>
</feature>
<dbReference type="InterPro" id="IPR045351">
    <property type="entry name" value="DUF6531"/>
</dbReference>
<dbReference type="AlphaFoldDB" id="A0A4Q0STS2"/>
<dbReference type="InterPro" id="IPR031325">
    <property type="entry name" value="RHS_repeat"/>
</dbReference>
<evidence type="ECO:0000259" key="3">
    <source>
        <dbReference type="Pfam" id="PF20148"/>
    </source>
</evidence>
<keyword evidence="5" id="KW-1185">Reference proteome</keyword>
<keyword evidence="2" id="KW-0812">Transmembrane</keyword>
<accession>A0A4Q0STS2</accession>
<evidence type="ECO:0000256" key="2">
    <source>
        <dbReference type="SAM" id="Phobius"/>
    </source>
</evidence>
<sequence length="697" mass="76862">MSATSDADSWLAPPWYCASLGFTLACCGMQNSVLPPGLKEQAGEQTRELFGPGYTSSSWDVSGSSEDRSPQSRPPDSSVRRRLRIIMGGIVIAFGIGASGYRMMNHGSSSRPRPWSHGGAVALPSELSGTGRIYLLQLGSHKDPYAVVEMASWLRGTYSLDTQVLPPEPLSDATYDHSRHSYVAERINDQIKRDHPGLAADPNAVLIGFTDDKMYSVTERYSDTFSQRDHRTAIISSEGMQYKTWFGRGANWKTPTSVLLQNRLRRILLKDVAVLFWHLPLNDDPGSLLYYRLNPNLPGNDVFESDLDPVHSPWGLYVADPCIVFTHSPESSLTITNPLIQQCDYAESAGSLQSALATPDHPPDTSEERIELRLANGLLTEKHTDFFLPGAIPIRLERATSSRWQMASAFGMSGSHNYDRYLGSFDGMRHMVIASAGSSDVGLTRHPSWLPLLLLNTWVDSDLSGSALKLRWVASPAEHFDLTRYNGEVDSYLPCTDVEVCYLNAYEDATGQKLIFERDSQRNLLSLRASSGSWVRLTHDSNPEVKIRVTEISDSQGRKVKYAYNQRGQLSEAAYPSGEVLSYEYDGAQNLLSVASSLGGGPKLPLITNRYERGHLVAQTLTDGHTYRYAFLEVSNGVIARAQVTAPDGTLFQIAFGRDGAAIHADEQGSEHSLTKVARTSFGALPQTEVTTPLIRM</sequence>
<dbReference type="Gene3D" id="2.180.10.10">
    <property type="entry name" value="RHS repeat-associated core"/>
    <property type="match status" value="1"/>
</dbReference>
<reference evidence="5" key="2">
    <citation type="submission" date="2019-02" db="EMBL/GenBank/DDBJ databases">
        <title>Granulicella sibirica sp. nov., a psychrotolerant acidobacterium isolated from an organic soil layer in forested tundra, West Siberia.</title>
        <authorList>
            <person name="Oshkin I.Y."/>
            <person name="Kulichevskaya I.S."/>
            <person name="Rijpstra W.I.C."/>
            <person name="Sinninghe Damste J.S."/>
            <person name="Rakitin A.L."/>
            <person name="Ravin N.V."/>
            <person name="Dedysh S.N."/>
        </authorList>
    </citation>
    <scope>NUCLEOTIDE SEQUENCE [LARGE SCALE GENOMIC DNA]</scope>
    <source>
        <strain evidence="5">AF10</strain>
    </source>
</reference>
<dbReference type="Pfam" id="PF05593">
    <property type="entry name" value="RHS_repeat"/>
    <property type="match status" value="1"/>
</dbReference>
<evidence type="ECO:0000256" key="1">
    <source>
        <dbReference type="SAM" id="MobiDB-lite"/>
    </source>
</evidence>
<name>A0A4Q0STS2_9BACT</name>
<keyword evidence="2" id="KW-1133">Transmembrane helix</keyword>
<evidence type="ECO:0000313" key="4">
    <source>
        <dbReference type="EMBL" id="RXH54077.1"/>
    </source>
</evidence>
<dbReference type="InterPro" id="IPR024079">
    <property type="entry name" value="MetalloPept_cat_dom_sf"/>
</dbReference>
<proteinExistence type="predicted"/>
<reference evidence="4 5" key="1">
    <citation type="submission" date="2018-11" db="EMBL/GenBank/DDBJ databases">
        <authorList>
            <person name="Mardanov A.V."/>
            <person name="Ravin N.V."/>
            <person name="Dedysh S.N."/>
        </authorList>
    </citation>
    <scope>NUCLEOTIDE SEQUENCE [LARGE SCALE GENOMIC DNA]</scope>
    <source>
        <strain evidence="4 5">AF10</strain>
    </source>
</reference>
<protein>
    <recommendedName>
        <fullName evidence="3">DUF6531 domain-containing protein</fullName>
    </recommendedName>
</protein>
<feature type="transmembrane region" description="Helical" evidence="2">
    <location>
        <begin position="83"/>
        <end position="104"/>
    </location>
</feature>
<comment type="caution">
    <text evidence="4">The sequence shown here is derived from an EMBL/GenBank/DDBJ whole genome shotgun (WGS) entry which is preliminary data.</text>
</comment>
<dbReference type="Pfam" id="PF20148">
    <property type="entry name" value="DUF6531"/>
    <property type="match status" value="1"/>
</dbReference>
<dbReference type="EMBL" id="RDSM01000006">
    <property type="protein sequence ID" value="RXH54077.1"/>
    <property type="molecule type" value="Genomic_DNA"/>
</dbReference>
<gene>
    <name evidence="4" type="ORF">GRAN_5046</name>
</gene>
<dbReference type="GO" id="GO:0008237">
    <property type="term" value="F:metallopeptidase activity"/>
    <property type="evidence" value="ECO:0007669"/>
    <property type="project" value="InterPro"/>
</dbReference>
<organism evidence="4 5">
    <name type="scientific">Granulicella sibirica</name>
    <dbReference type="NCBI Taxonomy" id="2479048"/>
    <lineage>
        <taxon>Bacteria</taxon>
        <taxon>Pseudomonadati</taxon>
        <taxon>Acidobacteriota</taxon>
        <taxon>Terriglobia</taxon>
        <taxon>Terriglobales</taxon>
        <taxon>Acidobacteriaceae</taxon>
        <taxon>Granulicella</taxon>
    </lineage>
</organism>
<dbReference type="Gene3D" id="3.40.390.10">
    <property type="entry name" value="Collagenase (Catalytic Domain)"/>
    <property type="match status" value="1"/>
</dbReference>
<feature type="domain" description="DUF6531" evidence="3">
    <location>
        <begin position="374"/>
        <end position="432"/>
    </location>
</feature>